<dbReference type="AlphaFoldDB" id="A0A0F5IVJ8"/>
<dbReference type="PANTHER" id="PTHR22916">
    <property type="entry name" value="GLYCOSYLTRANSFERASE"/>
    <property type="match status" value="1"/>
</dbReference>
<dbReference type="Pfam" id="PF00535">
    <property type="entry name" value="Glycos_transf_2"/>
    <property type="match status" value="1"/>
</dbReference>
<evidence type="ECO:0000256" key="2">
    <source>
        <dbReference type="ARBA" id="ARBA00022679"/>
    </source>
</evidence>
<evidence type="ECO:0000313" key="4">
    <source>
        <dbReference type="EMBL" id="KKB49571.1"/>
    </source>
</evidence>
<name>A0A0F5IVJ8_9BACT</name>
<evidence type="ECO:0000259" key="3">
    <source>
        <dbReference type="Pfam" id="PF00535"/>
    </source>
</evidence>
<dbReference type="Gene3D" id="3.90.550.10">
    <property type="entry name" value="Spore Coat Polysaccharide Biosynthesis Protein SpsA, Chain A"/>
    <property type="match status" value="1"/>
</dbReference>
<dbReference type="PATRIC" id="fig|1203610.3.peg.4727"/>
<dbReference type="Proteomes" id="UP000033035">
    <property type="component" value="Unassembled WGS sequence"/>
</dbReference>
<reference evidence="4 5" key="1">
    <citation type="submission" date="2013-04" db="EMBL/GenBank/DDBJ databases">
        <title>The Genome Sequence of Parabacteroides gordonii DSM 23371.</title>
        <authorList>
            <consortium name="The Broad Institute Genomics Platform"/>
            <person name="Earl A."/>
            <person name="Ward D."/>
            <person name="Feldgarden M."/>
            <person name="Gevers D."/>
            <person name="Martens E."/>
            <person name="Sakamoto M."/>
            <person name="Benno Y."/>
            <person name="Suzuki N."/>
            <person name="Matsunaga N."/>
            <person name="Koshihara K."/>
            <person name="Seki M."/>
            <person name="Komiya H."/>
            <person name="Walker B."/>
            <person name="Young S."/>
            <person name="Zeng Q."/>
            <person name="Gargeya S."/>
            <person name="Fitzgerald M."/>
            <person name="Haas B."/>
            <person name="Abouelleil A."/>
            <person name="Allen A.W."/>
            <person name="Alvarado L."/>
            <person name="Arachchi H.M."/>
            <person name="Berlin A.M."/>
            <person name="Chapman S.B."/>
            <person name="Gainer-Dewar J."/>
            <person name="Goldberg J."/>
            <person name="Griggs A."/>
            <person name="Gujja S."/>
            <person name="Hansen M."/>
            <person name="Howarth C."/>
            <person name="Imamovic A."/>
            <person name="Ireland A."/>
            <person name="Larimer J."/>
            <person name="McCowan C."/>
            <person name="Murphy C."/>
            <person name="Pearson M."/>
            <person name="Poon T.W."/>
            <person name="Priest M."/>
            <person name="Roberts A."/>
            <person name="Saif S."/>
            <person name="Shea T."/>
            <person name="Sisk P."/>
            <person name="Sykes S."/>
            <person name="Wortman J."/>
            <person name="Nusbaum C."/>
            <person name="Birren B."/>
        </authorList>
    </citation>
    <scope>NUCLEOTIDE SEQUENCE [LARGE SCALE GENOMIC DNA]</scope>
    <source>
        <strain evidence="4 5">MS-1</strain>
    </source>
</reference>
<organism evidence="4 5">
    <name type="scientific">Parabacteroides gordonii MS-1 = DSM 23371</name>
    <dbReference type="NCBI Taxonomy" id="1203610"/>
    <lineage>
        <taxon>Bacteria</taxon>
        <taxon>Pseudomonadati</taxon>
        <taxon>Bacteroidota</taxon>
        <taxon>Bacteroidia</taxon>
        <taxon>Bacteroidales</taxon>
        <taxon>Tannerellaceae</taxon>
        <taxon>Parabacteroides</taxon>
    </lineage>
</organism>
<evidence type="ECO:0000313" key="5">
    <source>
        <dbReference type="Proteomes" id="UP000033035"/>
    </source>
</evidence>
<keyword evidence="2" id="KW-0808">Transferase</keyword>
<dbReference type="InterPro" id="IPR029044">
    <property type="entry name" value="Nucleotide-diphossugar_trans"/>
</dbReference>
<dbReference type="STRING" id="1203610.HMPREF1536_04636"/>
<accession>A0A0F5IVJ8</accession>
<dbReference type="PANTHER" id="PTHR22916:SF51">
    <property type="entry name" value="GLYCOSYLTRANSFERASE EPSH-RELATED"/>
    <property type="match status" value="1"/>
</dbReference>
<feature type="domain" description="Glycosyltransferase 2-like" evidence="3">
    <location>
        <begin position="7"/>
        <end position="136"/>
    </location>
</feature>
<keyword evidence="5" id="KW-1185">Reference proteome</keyword>
<protein>
    <recommendedName>
        <fullName evidence="3">Glycosyltransferase 2-like domain-containing protein</fullName>
    </recommendedName>
</protein>
<sequence length="351" mass="41288">MDNPLISIIVPVYNVEKYLDRCVKSLINQTFHDIEIILVDDGSPDGCPAICDDYARMDSRIRVVHKVNGGLSSARNEGLKHIIGEYYMFVDSDDWLDEETCKVCYDEIVVSDADCLMFSYTKEFGNHSIINHVFNQDKIVWDEPEIKAYIHRRLFGLIGKELVRPQDGDLIVSACMQLFKTSKFKDIRFVDTKIIGTEDCWYQILLYENCNRFVYIDRPFYHYLRINEGSLTTKYNPHLFERWQRMYDYMEEYIVKHNKGEEYTKALENRIALSILGAGINQTHSNDSLIEGSRLIKEMLQCKRYEVALSKLDTSLMPFAWKVFFLLAKHKHTFLLFSMLKLIEYLRTHKK</sequence>
<evidence type="ECO:0000256" key="1">
    <source>
        <dbReference type="ARBA" id="ARBA00022676"/>
    </source>
</evidence>
<dbReference type="CDD" id="cd00761">
    <property type="entry name" value="Glyco_tranf_GTA_type"/>
    <property type="match status" value="1"/>
</dbReference>
<dbReference type="RefSeq" id="WP_028728181.1">
    <property type="nucleotide sequence ID" value="NZ_AUAE01000027.1"/>
</dbReference>
<proteinExistence type="predicted"/>
<comment type="caution">
    <text evidence="4">The sequence shown here is derived from an EMBL/GenBank/DDBJ whole genome shotgun (WGS) entry which is preliminary data.</text>
</comment>
<dbReference type="HOGENOM" id="CLU_025996_25_0_10"/>
<dbReference type="SUPFAM" id="SSF53448">
    <property type="entry name" value="Nucleotide-diphospho-sugar transferases"/>
    <property type="match status" value="1"/>
</dbReference>
<gene>
    <name evidence="4" type="ORF">HMPREF1536_04636</name>
</gene>
<keyword evidence="1" id="KW-0328">Glycosyltransferase</keyword>
<dbReference type="EMBL" id="AQHW01000025">
    <property type="protein sequence ID" value="KKB49571.1"/>
    <property type="molecule type" value="Genomic_DNA"/>
</dbReference>
<dbReference type="GO" id="GO:0016758">
    <property type="term" value="F:hexosyltransferase activity"/>
    <property type="evidence" value="ECO:0007669"/>
    <property type="project" value="UniProtKB-ARBA"/>
</dbReference>
<dbReference type="InterPro" id="IPR001173">
    <property type="entry name" value="Glyco_trans_2-like"/>
</dbReference>